<dbReference type="Pfam" id="PF09836">
    <property type="entry name" value="DUF2063"/>
    <property type="match status" value="1"/>
</dbReference>
<accession>A0A974SHJ5</accession>
<dbReference type="Proteomes" id="UP000596427">
    <property type="component" value="Chromosome"/>
</dbReference>
<gene>
    <name evidence="2" type="ORF">EZH22_22365</name>
</gene>
<organism evidence="2 3">
    <name type="scientific">Xanthobacter dioxanivorans</name>
    <dbReference type="NCBI Taxonomy" id="2528964"/>
    <lineage>
        <taxon>Bacteria</taxon>
        <taxon>Pseudomonadati</taxon>
        <taxon>Pseudomonadota</taxon>
        <taxon>Alphaproteobacteria</taxon>
        <taxon>Hyphomicrobiales</taxon>
        <taxon>Xanthobacteraceae</taxon>
        <taxon>Xanthobacter</taxon>
    </lineage>
</organism>
<dbReference type="InterPro" id="IPR018640">
    <property type="entry name" value="DUF2063"/>
</dbReference>
<dbReference type="InterPro" id="IPR044922">
    <property type="entry name" value="DUF2063_N_sf"/>
</dbReference>
<evidence type="ECO:0000259" key="1">
    <source>
        <dbReference type="Pfam" id="PF09836"/>
    </source>
</evidence>
<name>A0A974SHJ5_9HYPH</name>
<dbReference type="AlphaFoldDB" id="A0A974SHJ5"/>
<dbReference type="KEGG" id="xdi:EZH22_22365"/>
<proteinExistence type="predicted"/>
<reference evidence="2 3" key="1">
    <citation type="submission" date="2020-10" db="EMBL/GenBank/DDBJ databases">
        <title>Degradation of 1,4-Dioxane by Xanthobacter sp. YN2, via a Novel Group-2 Soluble Di-Iron Monooxygenase.</title>
        <authorList>
            <person name="Ma F."/>
            <person name="Wang Y."/>
            <person name="Yang J."/>
            <person name="Guo H."/>
            <person name="Su D."/>
            <person name="Yu L."/>
        </authorList>
    </citation>
    <scope>NUCLEOTIDE SEQUENCE [LARGE SCALE GENOMIC DNA]</scope>
    <source>
        <strain evidence="2 3">YN2</strain>
    </source>
</reference>
<sequence>MAPSSLQAFADALTAADRRPPPGLSGPADRRFAVYRNNVAVGLIRALEARFPAVADLVGEEFFRAMARDFILRHPPASPLLMAYGDALPAFIAGFPPAGAMTYLADVARVEVAVSRASHAADVPRLGGEAFAEVAPGALAALRIELHPAVAVVRSAHPVGTILAMARGWAVAGPIVDWSGEAVLVDRPGLDVKVRRVPLGAAVFLEHLAAGDPLGAAVAGAASSDPGFDLAAALADLIGAGRACRIETPEGGMP</sequence>
<dbReference type="EMBL" id="CP063362">
    <property type="protein sequence ID" value="QRG05755.1"/>
    <property type="molecule type" value="Genomic_DNA"/>
</dbReference>
<keyword evidence="3" id="KW-1185">Reference proteome</keyword>
<evidence type="ECO:0000313" key="3">
    <source>
        <dbReference type="Proteomes" id="UP000596427"/>
    </source>
</evidence>
<feature type="domain" description="Putative DNA-binding" evidence="1">
    <location>
        <begin position="7"/>
        <end position="92"/>
    </location>
</feature>
<protein>
    <submittedName>
        <fullName evidence="2">DNA-binding domain-containing protein</fullName>
    </submittedName>
</protein>
<keyword evidence="2" id="KW-0238">DNA-binding</keyword>
<dbReference type="Gene3D" id="1.10.150.690">
    <property type="entry name" value="DUF2063"/>
    <property type="match status" value="1"/>
</dbReference>
<evidence type="ECO:0000313" key="2">
    <source>
        <dbReference type="EMBL" id="QRG05755.1"/>
    </source>
</evidence>
<dbReference type="RefSeq" id="WP_203192627.1">
    <property type="nucleotide sequence ID" value="NZ_CP063362.1"/>
</dbReference>
<dbReference type="GO" id="GO:0003677">
    <property type="term" value="F:DNA binding"/>
    <property type="evidence" value="ECO:0007669"/>
    <property type="project" value="UniProtKB-KW"/>
</dbReference>